<evidence type="ECO:0000313" key="2">
    <source>
        <dbReference type="EMBL" id="TDQ19039.1"/>
    </source>
</evidence>
<comment type="caution">
    <text evidence="2">The sequence shown here is derived from an EMBL/GenBank/DDBJ whole genome shotgun (WGS) entry which is preliminary data.</text>
</comment>
<dbReference type="OrthoDB" id="799977at2"/>
<dbReference type="EMBL" id="SNYF01000005">
    <property type="protein sequence ID" value="TDQ19039.1"/>
    <property type="molecule type" value="Genomic_DNA"/>
</dbReference>
<dbReference type="AlphaFoldDB" id="A0A4R6T9W3"/>
<accession>A0A4R6T9W3</accession>
<dbReference type="RefSeq" id="WP_133552990.1">
    <property type="nucleotide sequence ID" value="NZ_SNYF01000005.1"/>
</dbReference>
<evidence type="ECO:0000256" key="1">
    <source>
        <dbReference type="SAM" id="SignalP"/>
    </source>
</evidence>
<feature type="signal peptide" evidence="1">
    <location>
        <begin position="1"/>
        <end position="18"/>
    </location>
</feature>
<gene>
    <name evidence="2" type="ORF">DFQ04_0856</name>
</gene>
<dbReference type="Gene3D" id="2.60.450.20">
    <property type="match status" value="1"/>
</dbReference>
<proteinExistence type="predicted"/>
<keyword evidence="1" id="KW-0732">Signal</keyword>
<dbReference type="InterPro" id="IPR047002">
    <property type="entry name" value="Tcp10_C_sf"/>
</dbReference>
<protein>
    <submittedName>
        <fullName evidence="2">Uncharacterized protein</fullName>
    </submittedName>
</protein>
<sequence length="158" mass="17211">MKYPILFFIFIWSTALKAQSVIVNPDGTHSVIHDHGNTQVIVNPNGTHSILLGTGNIKTLVNPDGTHSQLIDHGATKILVNPNGNHSILTGIISGPTPTTILSVVSQASFRNKENSNSKSLPSQRANPQWLKIGKNRYLLLPDGRLIPLSKKEKKPGR</sequence>
<reference evidence="2 3" key="1">
    <citation type="submission" date="2019-03" db="EMBL/GenBank/DDBJ databases">
        <title>Genomic Encyclopedia of Type Strains, Phase III (KMG-III): the genomes of soil and plant-associated and newly described type strains.</title>
        <authorList>
            <person name="Whitman W."/>
        </authorList>
    </citation>
    <scope>NUCLEOTIDE SEQUENCE [LARGE SCALE GENOMIC DNA]</scope>
    <source>
        <strain evidence="2 3">CECT 8446</strain>
    </source>
</reference>
<evidence type="ECO:0000313" key="3">
    <source>
        <dbReference type="Proteomes" id="UP000294535"/>
    </source>
</evidence>
<dbReference type="Proteomes" id="UP000294535">
    <property type="component" value="Unassembled WGS sequence"/>
</dbReference>
<keyword evidence="3" id="KW-1185">Reference proteome</keyword>
<organism evidence="2 3">
    <name type="scientific">Algoriphagus boseongensis</name>
    <dbReference type="NCBI Taxonomy" id="1442587"/>
    <lineage>
        <taxon>Bacteria</taxon>
        <taxon>Pseudomonadati</taxon>
        <taxon>Bacteroidota</taxon>
        <taxon>Cytophagia</taxon>
        <taxon>Cytophagales</taxon>
        <taxon>Cyclobacteriaceae</taxon>
        <taxon>Algoriphagus</taxon>
    </lineage>
</organism>
<feature type="chain" id="PRO_5020932404" evidence="1">
    <location>
        <begin position="19"/>
        <end position="158"/>
    </location>
</feature>
<name>A0A4R6T9W3_9BACT</name>